<dbReference type="Proteomes" id="UP000070258">
    <property type="component" value="Unassembled WGS sequence"/>
</dbReference>
<proteinExistence type="inferred from homology"/>
<dbReference type="SUPFAM" id="SSF54285">
    <property type="entry name" value="MoaD/ThiS"/>
    <property type="match status" value="1"/>
</dbReference>
<dbReference type="InterPro" id="IPR016155">
    <property type="entry name" value="Mopterin_synth/thiamin_S_b"/>
</dbReference>
<dbReference type="InterPro" id="IPR044672">
    <property type="entry name" value="MOCS2A"/>
</dbReference>
<keyword evidence="1" id="KW-0547">Nucleotide-binding</keyword>
<accession>A0A137ZZP0</accession>
<dbReference type="GO" id="GO:0006777">
    <property type="term" value="P:Mo-molybdopterin cofactor biosynthetic process"/>
    <property type="evidence" value="ECO:0007669"/>
    <property type="project" value="InterPro"/>
</dbReference>
<name>A0A137ZZP0_9ACTN</name>
<dbReference type="GO" id="GO:0000166">
    <property type="term" value="F:nucleotide binding"/>
    <property type="evidence" value="ECO:0007669"/>
    <property type="project" value="UniProtKB-KW"/>
</dbReference>
<organism evidence="4 5">
    <name type="scientific">Tsukamurella pseudospumae</name>
    <dbReference type="NCBI Taxonomy" id="239498"/>
    <lineage>
        <taxon>Bacteria</taxon>
        <taxon>Bacillati</taxon>
        <taxon>Actinomycetota</taxon>
        <taxon>Actinomycetes</taxon>
        <taxon>Mycobacteriales</taxon>
        <taxon>Tsukamurellaceae</taxon>
        <taxon>Tsukamurella</taxon>
    </lineage>
</organism>
<dbReference type="RefSeq" id="WP_068574586.1">
    <property type="nucleotide sequence ID" value="NZ_LSRF01000058.1"/>
</dbReference>
<comment type="similarity">
    <text evidence="2">Belongs to the MoaD family.</text>
</comment>
<dbReference type="AlphaFoldDB" id="A0A137ZZP0"/>
<dbReference type="STRING" id="239498.AXK60_17615"/>
<gene>
    <name evidence="4" type="ORF">AXK60_17615</name>
</gene>
<dbReference type="PANTHER" id="PTHR33359">
    <property type="entry name" value="MOLYBDOPTERIN SYNTHASE SULFUR CARRIER SUBUNIT"/>
    <property type="match status" value="1"/>
</dbReference>
<evidence type="ECO:0000313" key="4">
    <source>
        <dbReference type="EMBL" id="KXP03622.1"/>
    </source>
</evidence>
<evidence type="ECO:0000256" key="1">
    <source>
        <dbReference type="ARBA" id="ARBA00022741"/>
    </source>
</evidence>
<dbReference type="InterPro" id="IPR012675">
    <property type="entry name" value="Beta-grasp_dom_sf"/>
</dbReference>
<sequence length="79" mass="8271">MLIRYFAAARAAAGVSEETVPMPDGASVAEVADLLTARHPELGRVLTRCSYLLDEVAVRDLEAPATGSMLDVLPPFAGG</sequence>
<dbReference type="GO" id="GO:1990133">
    <property type="term" value="C:molybdopterin adenylyltransferase complex"/>
    <property type="evidence" value="ECO:0007669"/>
    <property type="project" value="TreeGrafter"/>
</dbReference>
<evidence type="ECO:0000313" key="5">
    <source>
        <dbReference type="Proteomes" id="UP000070258"/>
    </source>
</evidence>
<dbReference type="Pfam" id="PF02597">
    <property type="entry name" value="ThiS"/>
    <property type="match status" value="1"/>
</dbReference>
<dbReference type="OrthoDB" id="4331766at2"/>
<protein>
    <recommendedName>
        <fullName evidence="3">Molybdopterin synthase sulfur carrier subunit</fullName>
    </recommendedName>
</protein>
<dbReference type="InterPro" id="IPR003749">
    <property type="entry name" value="ThiS/MoaD-like"/>
</dbReference>
<dbReference type="PANTHER" id="PTHR33359:SF1">
    <property type="entry name" value="MOLYBDOPTERIN SYNTHASE SULFUR CARRIER SUBUNIT"/>
    <property type="match status" value="1"/>
</dbReference>
<reference evidence="5" key="1">
    <citation type="submission" date="2016-02" db="EMBL/GenBank/DDBJ databases">
        <authorList>
            <person name="Wen L."/>
            <person name="He K."/>
            <person name="Yang H."/>
        </authorList>
    </citation>
    <scope>NUCLEOTIDE SEQUENCE [LARGE SCALE GENOMIC DNA]</scope>
    <source>
        <strain evidence="5">JCM 15929</strain>
    </source>
</reference>
<comment type="caution">
    <text evidence="4">The sequence shown here is derived from an EMBL/GenBank/DDBJ whole genome shotgun (WGS) entry which is preliminary data.</text>
</comment>
<evidence type="ECO:0000256" key="2">
    <source>
        <dbReference type="ARBA" id="ARBA00024200"/>
    </source>
</evidence>
<dbReference type="EMBL" id="LSRF01000058">
    <property type="protein sequence ID" value="KXP03622.1"/>
    <property type="molecule type" value="Genomic_DNA"/>
</dbReference>
<dbReference type="Gene3D" id="3.10.20.30">
    <property type="match status" value="1"/>
</dbReference>
<evidence type="ECO:0000256" key="3">
    <source>
        <dbReference type="ARBA" id="ARBA00024247"/>
    </source>
</evidence>